<feature type="non-terminal residue" evidence="3">
    <location>
        <position position="284"/>
    </location>
</feature>
<dbReference type="InterPro" id="IPR047650">
    <property type="entry name" value="Transpos_IS110"/>
</dbReference>
<accession>A0ABT0PLJ7</accession>
<dbReference type="PANTHER" id="PTHR33055">
    <property type="entry name" value="TRANSPOSASE FOR INSERTION SEQUENCE ELEMENT IS1111A"/>
    <property type="match status" value="1"/>
</dbReference>
<keyword evidence="4" id="KW-1185">Reference proteome</keyword>
<feature type="domain" description="Transposase IS116/IS110/IS902 C-terminal" evidence="2">
    <location>
        <begin position="213"/>
        <end position="283"/>
    </location>
</feature>
<dbReference type="PANTHER" id="PTHR33055:SF3">
    <property type="entry name" value="PUTATIVE TRANSPOSASE FOR IS117-RELATED"/>
    <property type="match status" value="1"/>
</dbReference>
<sequence>MTSFTVGIDLAKNVFSLHGVDAHGKVTLRKTVKRNKLLAALGNLPEDTLIGMEACSGAHHWARQFQKLGYTARIMASRFVTPYRKGGKNDNNDAEAICEAVGRPNMRFVSIKSPDQQSALCVHRLRQGLVRARTAQINQLRGLLMEFGIVIRKSRESVQREVPLILADAENDLPWVMRQLIEDAFKRLLQLNDDIADYDKMIHSLAQRTESAKKLLAIPGVGEMTATAIVASVSDAKQFKSCRHFTAWLGLTPKQHTTGGVVRLGRITRRGDIYLRTLLVHGAR</sequence>
<proteinExistence type="predicted"/>
<dbReference type="NCBIfam" id="NF033542">
    <property type="entry name" value="transpos_IS110"/>
    <property type="match status" value="1"/>
</dbReference>
<name>A0ABT0PLJ7_9GAMM</name>
<comment type="caution">
    <text evidence="3">The sequence shown here is derived from an EMBL/GenBank/DDBJ whole genome shotgun (WGS) entry which is preliminary data.</text>
</comment>
<evidence type="ECO:0000259" key="1">
    <source>
        <dbReference type="Pfam" id="PF01548"/>
    </source>
</evidence>
<dbReference type="InterPro" id="IPR003346">
    <property type="entry name" value="Transposase_20"/>
</dbReference>
<dbReference type="InterPro" id="IPR002525">
    <property type="entry name" value="Transp_IS110-like_N"/>
</dbReference>
<dbReference type="Pfam" id="PF01548">
    <property type="entry name" value="DEDD_Tnp_IS110"/>
    <property type="match status" value="1"/>
</dbReference>
<dbReference type="Pfam" id="PF02371">
    <property type="entry name" value="Transposase_20"/>
    <property type="match status" value="1"/>
</dbReference>
<feature type="domain" description="Transposase IS110-like N-terminal" evidence="1">
    <location>
        <begin position="6"/>
        <end position="146"/>
    </location>
</feature>
<dbReference type="Proteomes" id="UP001203338">
    <property type="component" value="Unassembled WGS sequence"/>
</dbReference>
<dbReference type="EMBL" id="JAMFLX010000074">
    <property type="protein sequence ID" value="MCL6272260.1"/>
    <property type="molecule type" value="Genomic_DNA"/>
</dbReference>
<evidence type="ECO:0000313" key="3">
    <source>
        <dbReference type="EMBL" id="MCL6272260.1"/>
    </source>
</evidence>
<organism evidence="3 4">
    <name type="scientific">Parendozoicomonas callyspongiae</name>
    <dbReference type="NCBI Taxonomy" id="2942213"/>
    <lineage>
        <taxon>Bacteria</taxon>
        <taxon>Pseudomonadati</taxon>
        <taxon>Pseudomonadota</taxon>
        <taxon>Gammaproteobacteria</taxon>
        <taxon>Oceanospirillales</taxon>
        <taxon>Endozoicomonadaceae</taxon>
        <taxon>Parendozoicomonas</taxon>
    </lineage>
</organism>
<reference evidence="3 4" key="1">
    <citation type="submission" date="2022-05" db="EMBL/GenBank/DDBJ databases">
        <authorList>
            <person name="Park J.-S."/>
        </authorList>
    </citation>
    <scope>NUCLEOTIDE SEQUENCE [LARGE SCALE GENOMIC DNA]</scope>
    <source>
        <strain evidence="3 4">2012CJ34-2</strain>
    </source>
</reference>
<dbReference type="RefSeq" id="WP_249701950.1">
    <property type="nucleotide sequence ID" value="NZ_JAMFLX010000074.1"/>
</dbReference>
<evidence type="ECO:0000259" key="2">
    <source>
        <dbReference type="Pfam" id="PF02371"/>
    </source>
</evidence>
<evidence type="ECO:0000313" key="4">
    <source>
        <dbReference type="Proteomes" id="UP001203338"/>
    </source>
</evidence>
<gene>
    <name evidence="3" type="ORF">M3P05_20275</name>
</gene>
<protein>
    <submittedName>
        <fullName evidence="3">IS110 family transposase</fullName>
    </submittedName>
</protein>